<name>A0A0E9T8M6_ANGAN</name>
<dbReference type="EMBL" id="GBXM01058591">
    <property type="protein sequence ID" value="JAH49986.1"/>
    <property type="molecule type" value="Transcribed_RNA"/>
</dbReference>
<accession>A0A0E9T8M6</accession>
<protein>
    <submittedName>
        <fullName evidence="1">Uncharacterized protein</fullName>
    </submittedName>
</protein>
<reference evidence="1" key="1">
    <citation type="submission" date="2014-11" db="EMBL/GenBank/DDBJ databases">
        <authorList>
            <person name="Amaro Gonzalez C."/>
        </authorList>
    </citation>
    <scope>NUCLEOTIDE SEQUENCE</scope>
</reference>
<evidence type="ECO:0000313" key="1">
    <source>
        <dbReference type="EMBL" id="JAH49986.1"/>
    </source>
</evidence>
<proteinExistence type="predicted"/>
<sequence>MCILPVNTTSKMKLR</sequence>
<reference evidence="1" key="2">
    <citation type="journal article" date="2015" name="Fish Shellfish Immunol.">
        <title>Early steps in the European eel (Anguilla anguilla)-Vibrio vulnificus interaction in the gills: Role of the RtxA13 toxin.</title>
        <authorList>
            <person name="Callol A."/>
            <person name="Pajuelo D."/>
            <person name="Ebbesson L."/>
            <person name="Teles M."/>
            <person name="MacKenzie S."/>
            <person name="Amaro C."/>
        </authorList>
    </citation>
    <scope>NUCLEOTIDE SEQUENCE</scope>
</reference>
<organism evidence="1">
    <name type="scientific">Anguilla anguilla</name>
    <name type="common">European freshwater eel</name>
    <name type="synonym">Muraena anguilla</name>
    <dbReference type="NCBI Taxonomy" id="7936"/>
    <lineage>
        <taxon>Eukaryota</taxon>
        <taxon>Metazoa</taxon>
        <taxon>Chordata</taxon>
        <taxon>Craniata</taxon>
        <taxon>Vertebrata</taxon>
        <taxon>Euteleostomi</taxon>
        <taxon>Actinopterygii</taxon>
        <taxon>Neopterygii</taxon>
        <taxon>Teleostei</taxon>
        <taxon>Anguilliformes</taxon>
        <taxon>Anguillidae</taxon>
        <taxon>Anguilla</taxon>
    </lineage>
</organism>